<reference evidence="7 8" key="1">
    <citation type="submission" date="2016-07" db="EMBL/GenBank/DDBJ databases">
        <title>Pervasive Adenine N6-methylation of Active Genes in Fungi.</title>
        <authorList>
            <consortium name="DOE Joint Genome Institute"/>
            <person name="Mondo S.J."/>
            <person name="Dannebaum R.O."/>
            <person name="Kuo R.C."/>
            <person name="Labutti K."/>
            <person name="Haridas S."/>
            <person name="Kuo A."/>
            <person name="Salamov A."/>
            <person name="Ahrendt S.R."/>
            <person name="Lipzen A."/>
            <person name="Sullivan W."/>
            <person name="Andreopoulos W.B."/>
            <person name="Clum A."/>
            <person name="Lindquist E."/>
            <person name="Daum C."/>
            <person name="Ramamoorthy G.K."/>
            <person name="Gryganskyi A."/>
            <person name="Culley D."/>
            <person name="Magnuson J.K."/>
            <person name="James T.Y."/>
            <person name="O'Malley M.A."/>
            <person name="Stajich J.E."/>
            <person name="Spatafora J.W."/>
            <person name="Visel A."/>
            <person name="Grigoriev I.V."/>
        </authorList>
    </citation>
    <scope>NUCLEOTIDE SEQUENCE [LARGE SCALE GENOMIC DNA]</scope>
    <source>
        <strain evidence="7 8">ATCC 12442</strain>
    </source>
</reference>
<keyword evidence="4" id="KW-0963">Cytoplasm</keyword>
<sequence>MSETAEQIPQQHEQRPAKKPRFEKHKGTPDLSQPMSETKRAILTSFTQYRDTLDAHYDRRERVIKCSRDITALSKKIDSPDRVFADAESKQKQVLELFRKMSAELQGSNGYKYNRQATPGLQEYIEAIGLWTFLRDSTLITKQQVVESLSVADESGEVKPLLMVSDEDYILGVSDLPGEVNRYCINSIGKGDRNAVERSLAFLRELKEGINFVLCGGRIRDLDKKIPKIEKAYYSMSIRDDEMAKINPTAVAAAADA</sequence>
<comment type="subcellular location">
    <subcellularLocation>
        <location evidence="2">Cytoplasm</location>
    </subcellularLocation>
    <subcellularLocation>
        <location evidence="1">Nucleus</location>
    </subcellularLocation>
</comment>
<dbReference type="InterPro" id="IPR036081">
    <property type="entry name" value="Translin_sf"/>
</dbReference>
<comment type="caution">
    <text evidence="7">The sequence shown here is derived from an EMBL/GenBank/DDBJ whole genome shotgun (WGS) entry which is preliminary data.</text>
</comment>
<dbReference type="CDD" id="cd14820">
    <property type="entry name" value="TRAX"/>
    <property type="match status" value="1"/>
</dbReference>
<dbReference type="RefSeq" id="XP_040745842.1">
    <property type="nucleotide sequence ID" value="XM_040886921.1"/>
</dbReference>
<keyword evidence="5" id="KW-0539">Nucleus</keyword>
<dbReference type="AlphaFoldDB" id="A0A1Y1WGE6"/>
<dbReference type="Gene3D" id="1.20.58.200">
    <property type="entry name" value="Translin, domain 2"/>
    <property type="match status" value="1"/>
</dbReference>
<feature type="region of interest" description="Disordered" evidence="6">
    <location>
        <begin position="1"/>
        <end position="37"/>
    </location>
</feature>
<dbReference type="GO" id="GO:0043565">
    <property type="term" value="F:sequence-specific DNA binding"/>
    <property type="evidence" value="ECO:0007669"/>
    <property type="project" value="InterPro"/>
</dbReference>
<keyword evidence="8" id="KW-1185">Reference proteome</keyword>
<evidence type="ECO:0000256" key="1">
    <source>
        <dbReference type="ARBA" id="ARBA00004123"/>
    </source>
</evidence>
<dbReference type="InterPro" id="IPR016068">
    <property type="entry name" value="Translin_N"/>
</dbReference>
<dbReference type="Pfam" id="PF01997">
    <property type="entry name" value="Translin"/>
    <property type="match status" value="1"/>
</dbReference>
<dbReference type="Gene3D" id="1.20.58.190">
    <property type="entry name" value="Translin, domain 1"/>
    <property type="match status" value="1"/>
</dbReference>
<gene>
    <name evidence="7" type="ORF">DL89DRAFT_265974</name>
</gene>
<evidence type="ECO:0000313" key="8">
    <source>
        <dbReference type="Proteomes" id="UP000193922"/>
    </source>
</evidence>
<dbReference type="EMBL" id="MCFD01000003">
    <property type="protein sequence ID" value="ORX72418.1"/>
    <property type="molecule type" value="Genomic_DNA"/>
</dbReference>
<dbReference type="Proteomes" id="UP000193922">
    <property type="component" value="Unassembled WGS sequence"/>
</dbReference>
<dbReference type="InterPro" id="IPR016069">
    <property type="entry name" value="Translin_C"/>
</dbReference>
<feature type="compositionally biased region" description="Polar residues" evidence="6">
    <location>
        <begin position="1"/>
        <end position="11"/>
    </location>
</feature>
<dbReference type="InterPro" id="IPR002848">
    <property type="entry name" value="Translin_fam"/>
</dbReference>
<dbReference type="STRING" id="61395.A0A1Y1WGE6"/>
<name>A0A1Y1WGE6_9FUNG</name>
<protein>
    <submittedName>
        <fullName evidence="7">Translin</fullName>
    </submittedName>
</protein>
<evidence type="ECO:0000256" key="2">
    <source>
        <dbReference type="ARBA" id="ARBA00004496"/>
    </source>
</evidence>
<dbReference type="GO" id="GO:0005737">
    <property type="term" value="C:cytoplasm"/>
    <property type="evidence" value="ECO:0007669"/>
    <property type="project" value="UniProtKB-SubCell"/>
</dbReference>
<evidence type="ECO:0000256" key="5">
    <source>
        <dbReference type="ARBA" id="ARBA00023242"/>
    </source>
</evidence>
<dbReference type="GO" id="GO:0005634">
    <property type="term" value="C:nucleus"/>
    <property type="evidence" value="ECO:0007669"/>
    <property type="project" value="UniProtKB-SubCell"/>
</dbReference>
<evidence type="ECO:0000313" key="7">
    <source>
        <dbReference type="EMBL" id="ORX72418.1"/>
    </source>
</evidence>
<comment type="similarity">
    <text evidence="3">Belongs to the translin family.</text>
</comment>
<dbReference type="PANTHER" id="PTHR10741">
    <property type="entry name" value="TRANSLIN AND TRANSLIN ASSOCIATED PROTEIN X"/>
    <property type="match status" value="1"/>
</dbReference>
<evidence type="ECO:0000256" key="4">
    <source>
        <dbReference type="ARBA" id="ARBA00022490"/>
    </source>
</evidence>
<evidence type="ECO:0000256" key="6">
    <source>
        <dbReference type="SAM" id="MobiDB-lite"/>
    </source>
</evidence>
<organism evidence="7 8">
    <name type="scientific">Linderina pennispora</name>
    <dbReference type="NCBI Taxonomy" id="61395"/>
    <lineage>
        <taxon>Eukaryota</taxon>
        <taxon>Fungi</taxon>
        <taxon>Fungi incertae sedis</taxon>
        <taxon>Zoopagomycota</taxon>
        <taxon>Kickxellomycotina</taxon>
        <taxon>Kickxellomycetes</taxon>
        <taxon>Kickxellales</taxon>
        <taxon>Kickxellaceae</taxon>
        <taxon>Linderina</taxon>
    </lineage>
</organism>
<dbReference type="SUPFAM" id="SSF74784">
    <property type="entry name" value="Translin"/>
    <property type="match status" value="1"/>
</dbReference>
<accession>A0A1Y1WGE6</accession>
<dbReference type="OrthoDB" id="31005at2759"/>
<evidence type="ECO:0000256" key="3">
    <source>
        <dbReference type="ARBA" id="ARBA00005902"/>
    </source>
</evidence>
<proteinExistence type="inferred from homology"/>
<dbReference type="GeneID" id="63803569"/>